<reference evidence="3 4" key="1">
    <citation type="journal article" date="2018" name="Evol. Lett.">
        <title>Horizontal gene cluster transfer increased hallucinogenic mushroom diversity.</title>
        <authorList>
            <person name="Reynolds H.T."/>
            <person name="Vijayakumar V."/>
            <person name="Gluck-Thaler E."/>
            <person name="Korotkin H.B."/>
            <person name="Matheny P.B."/>
            <person name="Slot J.C."/>
        </authorList>
    </citation>
    <scope>NUCLEOTIDE SEQUENCE [LARGE SCALE GENOMIC DNA]</scope>
    <source>
        <strain evidence="3 4">2629</strain>
    </source>
</reference>
<evidence type="ECO:0000256" key="1">
    <source>
        <dbReference type="SAM" id="Coils"/>
    </source>
</evidence>
<feature type="compositionally biased region" description="Basic residues" evidence="2">
    <location>
        <begin position="215"/>
        <end position="226"/>
    </location>
</feature>
<comment type="caution">
    <text evidence="3">The sequence shown here is derived from an EMBL/GenBank/DDBJ whole genome shotgun (WGS) entry which is preliminary data.</text>
</comment>
<feature type="compositionally biased region" description="Polar residues" evidence="2">
    <location>
        <begin position="63"/>
        <end position="75"/>
    </location>
</feature>
<gene>
    <name evidence="3" type="ORF">CVT24_013272</name>
</gene>
<organism evidence="3 4">
    <name type="scientific">Panaeolus cyanescens</name>
    <dbReference type="NCBI Taxonomy" id="181874"/>
    <lineage>
        <taxon>Eukaryota</taxon>
        <taxon>Fungi</taxon>
        <taxon>Dikarya</taxon>
        <taxon>Basidiomycota</taxon>
        <taxon>Agaricomycotina</taxon>
        <taxon>Agaricomycetes</taxon>
        <taxon>Agaricomycetidae</taxon>
        <taxon>Agaricales</taxon>
        <taxon>Agaricineae</taxon>
        <taxon>Galeropsidaceae</taxon>
        <taxon>Panaeolus</taxon>
    </lineage>
</organism>
<feature type="region of interest" description="Disordered" evidence="2">
    <location>
        <begin position="63"/>
        <end position="166"/>
    </location>
</feature>
<evidence type="ECO:0000313" key="3">
    <source>
        <dbReference type="EMBL" id="PPQ70451.1"/>
    </source>
</evidence>
<keyword evidence="4" id="KW-1185">Reference proteome</keyword>
<dbReference type="Proteomes" id="UP000284842">
    <property type="component" value="Unassembled WGS sequence"/>
</dbReference>
<evidence type="ECO:0000313" key="4">
    <source>
        <dbReference type="Proteomes" id="UP000284842"/>
    </source>
</evidence>
<dbReference type="AlphaFoldDB" id="A0A409VW22"/>
<feature type="compositionally biased region" description="Low complexity" evidence="2">
    <location>
        <begin position="99"/>
        <end position="108"/>
    </location>
</feature>
<feature type="region of interest" description="Disordered" evidence="2">
    <location>
        <begin position="1017"/>
        <end position="1036"/>
    </location>
</feature>
<dbReference type="InParanoid" id="A0A409VW22"/>
<dbReference type="OrthoDB" id="3267196at2759"/>
<feature type="coiled-coil region" evidence="1">
    <location>
        <begin position="962"/>
        <end position="992"/>
    </location>
</feature>
<sequence length="1109" mass="123768">MNTDPTFIERYIKALAPEILTEYIEKTFPPEMVSLGCYTPENAPLWVDFPELMIFAAHRIQRGTSTASQPSSTSGRPALSLMTPTRKPGPLTYNASAMPSPTTSQSTPRSNRLQPSPRSPSPSRPSQTTSESECIELSDSDEAPRPPRAPKGPLHPKTPSTGSETLEKNLAVAVSSTPKLKRKLDALGDNSDSEVEIVASKPARQIAGRYTTKPVSKKLKKSKKSKQSPEPDSATDTDSVEIVAADIRITRQMKTPKLVTLTNIPSTWAIIDGAYLLDLRNDTRKWIDPSGDPLSMAAIIKSQDQDAWGGGSAGHTQPSKCPKVLILDGKRCQVSEHSCQGVYHCSELDMTLLDTCRRYEPDDDEMRELFEADRVVNDKEGSSIELNTAAFYKEAMKEPCKALLDSGNQCDGLPVYRKFKNPSNYGRLGFIGCTAFYKGPGDKTKHRFVTIPNGVKEELLIELFESKDGSFAQKNLSTTACARVVHPRNGGKGYRECPYTHVKEGKVIQGSLVHRKCPATIKIFSPLDRNDRRAVVIISECHNHPRFPSTKLSRDGKDMYEAAIHANGASRTTVARCDNANTTRKIFDGNAMMAVDPALGIARNKRRLVQKARTADHPHGTGFEGVLYTKRQDDEKKTKEQQYIHSISTHDGVHIIITMVPYLASRIHDAYATQHDNTYKRCYGEWKEWEVVIWDRRLNMRVTVARIYCNRETRKAFEKMWTGFWSTVEQVTGKPVKMKFIDGSGLRAIVVDGCKPQVDACGDALLKLISTERKHSLIQETNPQIIVQYILRTCTIHLERKLDNLAKTVSKDVMDRIRGFPFLKTKAEVDEFVLFCQNSEYKCVRDWINDKKGSEWFIPSVNQYMSKISEEDWYLTPGDTNLNESAHPFTNIHTGTNLSLLEAINLARVLDNDVSEKMKLAEINCILPNPANTKAERDHNNRKRLEMRTRAAAARQVAASEIHGIDEQLSTIKDQARELQQKKKELLQAEGMSKSPSKPSARGKMAISLEDILSNDVSEPTSPMEPTIPAHEHLSPVNGTFDSRELLVDLDSFSVVAPEQNSATEPADTSATERTSVSQPDMSIDDLATMYGGRVPSLQELLMHFSSTL</sequence>
<feature type="region of interest" description="Disordered" evidence="2">
    <location>
        <begin position="208"/>
        <end position="237"/>
    </location>
</feature>
<accession>A0A409VW22</accession>
<evidence type="ECO:0000256" key="2">
    <source>
        <dbReference type="SAM" id="MobiDB-lite"/>
    </source>
</evidence>
<keyword evidence="1" id="KW-0175">Coiled coil</keyword>
<dbReference type="EMBL" id="NHTK01005953">
    <property type="protein sequence ID" value="PPQ70451.1"/>
    <property type="molecule type" value="Genomic_DNA"/>
</dbReference>
<proteinExistence type="predicted"/>
<feature type="region of interest" description="Disordered" evidence="2">
    <location>
        <begin position="1059"/>
        <end position="1078"/>
    </location>
</feature>
<name>A0A409VW22_9AGAR</name>
<protein>
    <submittedName>
        <fullName evidence="3">Uncharacterized protein</fullName>
    </submittedName>
</protein>